<dbReference type="InterPro" id="IPR023393">
    <property type="entry name" value="START-like_dom_sf"/>
</dbReference>
<organism evidence="3 4">
    <name type="scientific">Nocardioides baekrokdamisoli</name>
    <dbReference type="NCBI Taxonomy" id="1804624"/>
    <lineage>
        <taxon>Bacteria</taxon>
        <taxon>Bacillati</taxon>
        <taxon>Actinomycetota</taxon>
        <taxon>Actinomycetes</taxon>
        <taxon>Propionibacteriales</taxon>
        <taxon>Nocardioidaceae</taxon>
        <taxon>Nocardioides</taxon>
    </lineage>
</organism>
<dbReference type="Pfam" id="PF08327">
    <property type="entry name" value="AHSA1"/>
    <property type="match status" value="1"/>
</dbReference>
<dbReference type="KEGG" id="nbe:Back2_15600"/>
<dbReference type="CDD" id="cd07814">
    <property type="entry name" value="SRPBCC_CalC_Aha1-like"/>
    <property type="match status" value="1"/>
</dbReference>
<keyword evidence="4" id="KW-1185">Reference proteome</keyword>
<feature type="domain" description="Activator of Hsp90 ATPase homologue 1/2-like C-terminal" evidence="2">
    <location>
        <begin position="14"/>
        <end position="127"/>
    </location>
</feature>
<evidence type="ECO:0000259" key="2">
    <source>
        <dbReference type="Pfam" id="PF08327"/>
    </source>
</evidence>
<proteinExistence type="inferred from homology"/>
<dbReference type="EMBL" id="AP019307">
    <property type="protein sequence ID" value="BBH17273.1"/>
    <property type="molecule type" value="Genomic_DNA"/>
</dbReference>
<protein>
    <recommendedName>
        <fullName evidence="2">Activator of Hsp90 ATPase homologue 1/2-like C-terminal domain-containing protein</fullName>
    </recommendedName>
</protein>
<dbReference type="SUPFAM" id="SSF55961">
    <property type="entry name" value="Bet v1-like"/>
    <property type="match status" value="1"/>
</dbReference>
<reference evidence="3 4" key="1">
    <citation type="submission" date="2018-11" db="EMBL/GenBank/DDBJ databases">
        <title>Complete genome sequence of Nocardioides baekrokdamisoli strain KCTC 39748.</title>
        <authorList>
            <person name="Kang S.W."/>
            <person name="Lee K.C."/>
            <person name="Kim K.K."/>
            <person name="Kim J.S."/>
            <person name="Kim D.S."/>
            <person name="Ko S.H."/>
            <person name="Yang S.H."/>
            <person name="Shin Y.K."/>
            <person name="Lee J.S."/>
        </authorList>
    </citation>
    <scope>NUCLEOTIDE SEQUENCE [LARGE SCALE GENOMIC DNA]</scope>
    <source>
        <strain evidence="3 4">KCTC 39748</strain>
    </source>
</reference>
<dbReference type="AlphaFoldDB" id="A0A3G9IXY4"/>
<dbReference type="NCBIfam" id="TIGR03086">
    <property type="entry name" value="TIGR03086 family metal-binding protein"/>
    <property type="match status" value="1"/>
</dbReference>
<sequence length="323" mass="34651">MTFTKSADLPVGLDEAYALVTQPERLRRWQTVAATVDLRVGGEYRWTVTPGHRAAGTFKEIEPGKRVVFGWGWEDGDLAPDASTVTITLEPTDSGTRVTLTHEDLTLEEAAAHAEGWTHFLDRLEKLATTGDAGPDEWAWAPDPIDPLIAAEASLAVLQPILRGLTAEDRPKQTPCEDFDCHGLAEHLMGSLASLGEMAGVTVTRPEAGSLEDKVSVMAAQVITAWLAYDEDMAVGGHLPSSMAQAIISLELLLHGWDLAEASGQQMRVSDELVAYVTELVTPIIVAGRDRGSFKPEVAVSGSGSALDRLAAFAGRTRIEQAA</sequence>
<evidence type="ECO:0000313" key="4">
    <source>
        <dbReference type="Proteomes" id="UP000271573"/>
    </source>
</evidence>
<dbReference type="InterPro" id="IPR017520">
    <property type="entry name" value="CHP03086"/>
</dbReference>
<dbReference type="Gene3D" id="3.30.530.20">
    <property type="match status" value="1"/>
</dbReference>
<dbReference type="RefSeq" id="WP_125568314.1">
    <property type="nucleotide sequence ID" value="NZ_AP019307.1"/>
</dbReference>
<dbReference type="OrthoDB" id="9803476at2"/>
<gene>
    <name evidence="3" type="ORF">Back2_15600</name>
</gene>
<dbReference type="SUPFAM" id="SSF109854">
    <property type="entry name" value="DinB/YfiT-like putative metalloenzymes"/>
    <property type="match status" value="1"/>
</dbReference>
<comment type="similarity">
    <text evidence="1">Belongs to the AHA1 family.</text>
</comment>
<dbReference type="InterPro" id="IPR013538">
    <property type="entry name" value="ASHA1/2-like_C"/>
</dbReference>
<dbReference type="InterPro" id="IPR034660">
    <property type="entry name" value="DinB/YfiT-like"/>
</dbReference>
<name>A0A3G9IXY4_9ACTN</name>
<accession>A0A3G9IXY4</accession>
<evidence type="ECO:0000256" key="1">
    <source>
        <dbReference type="ARBA" id="ARBA00006817"/>
    </source>
</evidence>
<dbReference type="Proteomes" id="UP000271573">
    <property type="component" value="Chromosome"/>
</dbReference>
<evidence type="ECO:0000313" key="3">
    <source>
        <dbReference type="EMBL" id="BBH17273.1"/>
    </source>
</evidence>